<dbReference type="InterPro" id="IPR011009">
    <property type="entry name" value="Kinase-like_dom_sf"/>
</dbReference>
<keyword evidence="4 9" id="KW-0418">Kinase</keyword>
<feature type="binding site" evidence="6">
    <location>
        <position position="72"/>
    </location>
    <ligand>
        <name>ATP</name>
        <dbReference type="ChEBI" id="CHEBI:30616"/>
    </ligand>
</feature>
<dbReference type="SMART" id="SM00220">
    <property type="entry name" value="S_TKc"/>
    <property type="match status" value="1"/>
</dbReference>
<dbReference type="Pfam" id="PF00069">
    <property type="entry name" value="Pkinase"/>
    <property type="match status" value="1"/>
</dbReference>
<evidence type="ECO:0000256" key="3">
    <source>
        <dbReference type="ARBA" id="ARBA00022741"/>
    </source>
</evidence>
<dbReference type="EMBL" id="OW240912">
    <property type="protein sequence ID" value="CAH2225306.1"/>
    <property type="molecule type" value="Genomic_DNA"/>
</dbReference>
<accession>A0AAD1VP69</accession>
<dbReference type="Gene3D" id="1.10.510.10">
    <property type="entry name" value="Transferase(Phosphotransferase) domain 1"/>
    <property type="match status" value="1"/>
</dbReference>
<evidence type="ECO:0000256" key="6">
    <source>
        <dbReference type="PROSITE-ProRule" id="PRU10141"/>
    </source>
</evidence>
<evidence type="ECO:0000256" key="1">
    <source>
        <dbReference type="ARBA" id="ARBA00022527"/>
    </source>
</evidence>
<protein>
    <submittedName>
        <fullName evidence="9">Homeodomain-interacting kinase 2, partial</fullName>
    </submittedName>
</protein>
<reference evidence="9" key="1">
    <citation type="submission" date="2022-03" db="EMBL/GenBank/DDBJ databases">
        <authorList>
            <person name="Alioto T."/>
            <person name="Alioto T."/>
            <person name="Gomez Garrido J."/>
        </authorList>
    </citation>
    <scope>NUCLEOTIDE SEQUENCE</scope>
</reference>
<dbReference type="GO" id="GO:0004674">
    <property type="term" value="F:protein serine/threonine kinase activity"/>
    <property type="evidence" value="ECO:0007669"/>
    <property type="project" value="UniProtKB-KW"/>
</dbReference>
<feature type="domain" description="Protein kinase" evidence="8">
    <location>
        <begin position="43"/>
        <end position="370"/>
    </location>
</feature>
<dbReference type="SUPFAM" id="SSF56112">
    <property type="entry name" value="Protein kinase-like (PK-like)"/>
    <property type="match status" value="1"/>
</dbReference>
<name>A0AAD1VP69_PELCU</name>
<dbReference type="GO" id="GO:0005524">
    <property type="term" value="F:ATP binding"/>
    <property type="evidence" value="ECO:0007669"/>
    <property type="project" value="UniProtKB-UniRule"/>
</dbReference>
<dbReference type="PANTHER" id="PTHR24058">
    <property type="entry name" value="DUAL SPECIFICITY PROTEIN KINASE"/>
    <property type="match status" value="1"/>
</dbReference>
<dbReference type="InterPro" id="IPR008271">
    <property type="entry name" value="Ser/Thr_kinase_AS"/>
</dbReference>
<evidence type="ECO:0000313" key="9">
    <source>
        <dbReference type="EMBL" id="CAH2225306.1"/>
    </source>
</evidence>
<gene>
    <name evidence="9" type="ORF">PECUL_23A034600</name>
</gene>
<keyword evidence="2" id="KW-0808">Transferase</keyword>
<dbReference type="Proteomes" id="UP001295444">
    <property type="component" value="Chromosome 01"/>
</dbReference>
<keyword evidence="1 7" id="KW-0723">Serine/threonine-protein kinase</keyword>
<proteinExistence type="inferred from homology"/>
<dbReference type="GO" id="GO:0003677">
    <property type="term" value="F:DNA binding"/>
    <property type="evidence" value="ECO:0007669"/>
    <property type="project" value="UniProtKB-KW"/>
</dbReference>
<dbReference type="Gene3D" id="3.30.200.20">
    <property type="entry name" value="Phosphorylase Kinase, domain 1"/>
    <property type="match status" value="1"/>
</dbReference>
<dbReference type="PANTHER" id="PTHR24058:SF46">
    <property type="entry name" value="HOMEODOMAIN-INTERACTING PROTEIN KINASE 4"/>
    <property type="match status" value="1"/>
</dbReference>
<dbReference type="AlphaFoldDB" id="A0AAD1VP69"/>
<evidence type="ECO:0000259" key="8">
    <source>
        <dbReference type="PROSITE" id="PS50011"/>
    </source>
</evidence>
<evidence type="ECO:0000313" key="10">
    <source>
        <dbReference type="Proteomes" id="UP001295444"/>
    </source>
</evidence>
<keyword evidence="3 6" id="KW-0547">Nucleotide-binding</keyword>
<sequence>MPDNPDLAGVTESWDWVKSHLFSVSPLSKLEHHEVLYSETYAYEVHELLGSGTFGKVVKCVKKGTSEKVAVKILTNHPSVTEEAKAEINILTQLSKECPDKFNFVQAYEFFLHNNNICLVFEILQMSLFNFMEQHNFEPFPVKTIRPIVEQVDTALAKLKSLGIIHADLKPENIMLVDNATHPLKVKVIDFGCAFHVSKAQCLSYIQTRYYRSPEIILGLPFCEAIDMWSLGCITAGLFTGRPLYPGASEYDQIRYITETQGLPPEDMLNRGPKTLLYFEKERYSPYSWILKTTVCYEIESGIQPIERRKYIFSCLDDLEKVNLLSEQEISGMTVEMKDMWQCLDLIKKMLTIDPEKRITPIDLLSHPFITMDHLQHFSHSS</sequence>
<dbReference type="InterPro" id="IPR000719">
    <property type="entry name" value="Prot_kinase_dom"/>
</dbReference>
<dbReference type="GO" id="GO:0005737">
    <property type="term" value="C:cytoplasm"/>
    <property type="evidence" value="ECO:0007669"/>
    <property type="project" value="TreeGrafter"/>
</dbReference>
<keyword evidence="9" id="KW-0238">DNA-binding</keyword>
<dbReference type="PROSITE" id="PS50011">
    <property type="entry name" value="PROTEIN_KINASE_DOM"/>
    <property type="match status" value="1"/>
</dbReference>
<keyword evidence="5 6" id="KW-0067">ATP-binding</keyword>
<dbReference type="GO" id="GO:0005634">
    <property type="term" value="C:nucleus"/>
    <property type="evidence" value="ECO:0007669"/>
    <property type="project" value="TreeGrafter"/>
</dbReference>
<dbReference type="PROSITE" id="PS00108">
    <property type="entry name" value="PROTEIN_KINASE_ST"/>
    <property type="match status" value="1"/>
</dbReference>
<evidence type="ECO:0000256" key="7">
    <source>
        <dbReference type="RuleBase" id="RU000304"/>
    </source>
</evidence>
<organism evidence="9 10">
    <name type="scientific">Pelobates cultripes</name>
    <name type="common">Western spadefoot toad</name>
    <dbReference type="NCBI Taxonomy" id="61616"/>
    <lineage>
        <taxon>Eukaryota</taxon>
        <taxon>Metazoa</taxon>
        <taxon>Chordata</taxon>
        <taxon>Craniata</taxon>
        <taxon>Vertebrata</taxon>
        <taxon>Euteleostomi</taxon>
        <taxon>Amphibia</taxon>
        <taxon>Batrachia</taxon>
        <taxon>Anura</taxon>
        <taxon>Pelobatoidea</taxon>
        <taxon>Pelobatidae</taxon>
        <taxon>Pelobates</taxon>
    </lineage>
</organism>
<dbReference type="PROSITE" id="PS00107">
    <property type="entry name" value="PROTEIN_KINASE_ATP"/>
    <property type="match status" value="1"/>
</dbReference>
<dbReference type="InterPro" id="IPR017441">
    <property type="entry name" value="Protein_kinase_ATP_BS"/>
</dbReference>
<keyword evidence="10" id="KW-1185">Reference proteome</keyword>
<evidence type="ECO:0000256" key="4">
    <source>
        <dbReference type="ARBA" id="ARBA00022777"/>
    </source>
</evidence>
<dbReference type="GO" id="GO:0004713">
    <property type="term" value="F:protein tyrosine kinase activity"/>
    <property type="evidence" value="ECO:0007669"/>
    <property type="project" value="TreeGrafter"/>
</dbReference>
<dbReference type="InterPro" id="IPR050494">
    <property type="entry name" value="Ser_Thr_dual-spec_kinase"/>
</dbReference>
<keyword evidence="9" id="KW-0371">Homeobox</keyword>
<comment type="similarity">
    <text evidence="7">Belongs to the protein kinase superfamily.</text>
</comment>
<evidence type="ECO:0000256" key="5">
    <source>
        <dbReference type="ARBA" id="ARBA00022840"/>
    </source>
</evidence>
<evidence type="ECO:0000256" key="2">
    <source>
        <dbReference type="ARBA" id="ARBA00022679"/>
    </source>
</evidence>